<dbReference type="PANTHER" id="PTHR36919:SF2">
    <property type="entry name" value="BLL6627 PROTEIN"/>
    <property type="match status" value="1"/>
</dbReference>
<accession>A0ABT7ACV4</accession>
<evidence type="ECO:0000313" key="3">
    <source>
        <dbReference type="Proteomes" id="UP001321492"/>
    </source>
</evidence>
<dbReference type="InterPro" id="IPR019223">
    <property type="entry name" value="DUF2147"/>
</dbReference>
<name>A0ABT7ACV4_9HYPH</name>
<dbReference type="Pfam" id="PF09917">
    <property type="entry name" value="DUF2147"/>
    <property type="match status" value="1"/>
</dbReference>
<reference evidence="2 3" key="1">
    <citation type="submission" date="2023-05" db="EMBL/GenBank/DDBJ databases">
        <title>Chelatococcus sp. nov., a moderately thermophilic bacterium isolated from hot spring microbial mat.</title>
        <authorList>
            <person name="Hu C.-J."/>
            <person name="Li W.-J."/>
        </authorList>
    </citation>
    <scope>NUCLEOTIDE SEQUENCE [LARGE SCALE GENOMIC DNA]</scope>
    <source>
        <strain evidence="2 3">SYSU G07232</strain>
    </source>
</reference>
<dbReference type="EMBL" id="JASJEV010000001">
    <property type="protein sequence ID" value="MDJ1157163.1"/>
    <property type="molecule type" value="Genomic_DNA"/>
</dbReference>
<dbReference type="Gene3D" id="2.40.128.520">
    <property type="match status" value="1"/>
</dbReference>
<protein>
    <submittedName>
        <fullName evidence="2">DUF2147 domain-containing protein</fullName>
    </submittedName>
</protein>
<proteinExistence type="predicted"/>
<dbReference type="PANTHER" id="PTHR36919">
    <property type="entry name" value="BLR1215 PROTEIN"/>
    <property type="match status" value="1"/>
</dbReference>
<feature type="domain" description="DUF2147" evidence="1">
    <location>
        <begin position="53"/>
        <end position="161"/>
    </location>
</feature>
<evidence type="ECO:0000313" key="2">
    <source>
        <dbReference type="EMBL" id="MDJ1157163.1"/>
    </source>
</evidence>
<dbReference type="RefSeq" id="WP_283739135.1">
    <property type="nucleotide sequence ID" value="NZ_JASJEV010000001.1"/>
</dbReference>
<sequence>MSRSLESRSVEEETMAGNVNMRAGMVRLGAMALIAGSLASAGQARAQAQDVIGTWLSESKETRVRVAPCGAALCGTIVWVKGDARDENNPNAALRTRSLVGVQMMTDIRPSGAPGEYAGSLYNYKDGKTYSGRMKVKGGNALELSGCVLGGLICRGQTWSRVN</sequence>
<gene>
    <name evidence="2" type="ORF">QNA08_02780</name>
</gene>
<comment type="caution">
    <text evidence="2">The sequence shown here is derived from an EMBL/GenBank/DDBJ whole genome shotgun (WGS) entry which is preliminary data.</text>
</comment>
<dbReference type="Proteomes" id="UP001321492">
    <property type="component" value="Unassembled WGS sequence"/>
</dbReference>
<keyword evidence="3" id="KW-1185">Reference proteome</keyword>
<organism evidence="2 3">
    <name type="scientific">Chelatococcus albus</name>
    <dbReference type="NCBI Taxonomy" id="3047466"/>
    <lineage>
        <taxon>Bacteria</taxon>
        <taxon>Pseudomonadati</taxon>
        <taxon>Pseudomonadota</taxon>
        <taxon>Alphaproteobacteria</taxon>
        <taxon>Hyphomicrobiales</taxon>
        <taxon>Chelatococcaceae</taxon>
        <taxon>Chelatococcus</taxon>
    </lineage>
</organism>
<evidence type="ECO:0000259" key="1">
    <source>
        <dbReference type="Pfam" id="PF09917"/>
    </source>
</evidence>